<accession>A0A804NG74</accession>
<organism evidence="2 3">
    <name type="scientific">Zea mays</name>
    <name type="common">Maize</name>
    <dbReference type="NCBI Taxonomy" id="4577"/>
    <lineage>
        <taxon>Eukaryota</taxon>
        <taxon>Viridiplantae</taxon>
        <taxon>Streptophyta</taxon>
        <taxon>Embryophyta</taxon>
        <taxon>Tracheophyta</taxon>
        <taxon>Spermatophyta</taxon>
        <taxon>Magnoliopsida</taxon>
        <taxon>Liliopsida</taxon>
        <taxon>Poales</taxon>
        <taxon>Poaceae</taxon>
        <taxon>PACMAD clade</taxon>
        <taxon>Panicoideae</taxon>
        <taxon>Andropogonodae</taxon>
        <taxon>Andropogoneae</taxon>
        <taxon>Tripsacinae</taxon>
        <taxon>Zea</taxon>
    </lineage>
</organism>
<feature type="region of interest" description="Disordered" evidence="1">
    <location>
        <begin position="46"/>
        <end position="69"/>
    </location>
</feature>
<evidence type="ECO:0000256" key="1">
    <source>
        <dbReference type="SAM" id="MobiDB-lite"/>
    </source>
</evidence>
<dbReference type="Proteomes" id="UP000007305">
    <property type="component" value="Chromosome 3"/>
</dbReference>
<reference evidence="2" key="2">
    <citation type="submission" date="2019-07" db="EMBL/GenBank/DDBJ databases">
        <authorList>
            <person name="Seetharam A."/>
            <person name="Woodhouse M."/>
            <person name="Cannon E."/>
        </authorList>
    </citation>
    <scope>NUCLEOTIDE SEQUENCE [LARGE SCALE GENOMIC DNA]</scope>
    <source>
        <strain evidence="2">cv. B73</strain>
    </source>
</reference>
<keyword evidence="3" id="KW-1185">Reference proteome</keyword>
<dbReference type="Gramene" id="Zm00001eb158600_T001">
    <property type="protein sequence ID" value="Zm00001eb158600_P001"/>
    <property type="gene ID" value="Zm00001eb158600"/>
</dbReference>
<dbReference type="AlphaFoldDB" id="A0A804NG74"/>
<protein>
    <submittedName>
        <fullName evidence="2">Uncharacterized protein</fullName>
    </submittedName>
</protein>
<dbReference type="InParanoid" id="A0A804NG74"/>
<name>A0A804NG74_MAIZE</name>
<dbReference type="EnsemblPlants" id="Zm00001eb158600_T001">
    <property type="protein sequence ID" value="Zm00001eb158600_P001"/>
    <property type="gene ID" value="Zm00001eb158600"/>
</dbReference>
<proteinExistence type="predicted"/>
<reference evidence="3" key="1">
    <citation type="submission" date="2015-12" db="EMBL/GenBank/DDBJ databases">
        <title>Update maize B73 reference genome by single molecule sequencing technologies.</title>
        <authorList>
            <consortium name="Maize Genome Sequencing Project"/>
            <person name="Ware D."/>
        </authorList>
    </citation>
    <scope>NUCLEOTIDE SEQUENCE [LARGE SCALE GENOMIC DNA]</scope>
    <source>
        <strain evidence="3">cv. B73</strain>
    </source>
</reference>
<evidence type="ECO:0000313" key="2">
    <source>
        <dbReference type="EnsemblPlants" id="Zm00001eb158600_P001"/>
    </source>
</evidence>
<sequence>MPCLRARSSSPRRLVDAPVGDVAGACGPLLRLLSACGGVWPTSPVPGAAASSSTFSRDDSEGTTPRYGTTTTTGGVSAVLRGFISLIFVFDLKD</sequence>
<evidence type="ECO:0000313" key="3">
    <source>
        <dbReference type="Proteomes" id="UP000007305"/>
    </source>
</evidence>
<reference evidence="2" key="3">
    <citation type="submission" date="2021-05" db="UniProtKB">
        <authorList>
            <consortium name="EnsemblPlants"/>
        </authorList>
    </citation>
    <scope>IDENTIFICATION</scope>
    <source>
        <strain evidence="2">cv. B73</strain>
    </source>
</reference>